<dbReference type="Proteomes" id="UP000177690">
    <property type="component" value="Unassembled WGS sequence"/>
</dbReference>
<sequence length="452" mass="50461">MKSNIQFFVLASLFSFIVFSPLVMAQSEDPGILPNSPFYFLKEWGRVIEKIFTFTSLGKAELALEIAESKILELKKAQEVIPDNIDAVSNGLDKYIKNAEYLKRKLEKLIKRAEETGVDQLFNNLTFSVLAHQQLFDDLRSKFEFLSDLKSQLDQAQDNLTFILSDIPDFSRRVYLALAKQDSLLKELRVAEVLDQLEEKLEPAARADVLKLKEELVLKFGGRLEAQAIFSEGDSVLPILSDAPGDQLRRLKILDDIRESILNADVKSQLNIIRQRILDKAQEVGSINSRKAELAVAEAEKLTADVAVLTADIASDLSRSVKQLLERAKFNLGQAKDLFKQGNYGSAYGQATAAAAALKNVILQLSISSEDHSADVEALKKQFDSLSSDAKEKEFSEKEYPKLFDLFDEAEKKIAELSKIIASGKGSERIIASLRVTRLILATIEELEGSLK</sequence>
<evidence type="ECO:0000256" key="2">
    <source>
        <dbReference type="SAM" id="SignalP"/>
    </source>
</evidence>
<evidence type="ECO:0000313" key="5">
    <source>
        <dbReference type="Proteomes" id="UP000177690"/>
    </source>
</evidence>
<dbReference type="Pfam" id="PF18915">
    <property type="entry name" value="DUF5667"/>
    <property type="match status" value="1"/>
</dbReference>
<feature type="coiled-coil region" evidence="1">
    <location>
        <begin position="57"/>
        <end position="116"/>
    </location>
</feature>
<accession>A0A1G1ZQT8</accession>
<evidence type="ECO:0000256" key="1">
    <source>
        <dbReference type="SAM" id="Coils"/>
    </source>
</evidence>
<dbReference type="InterPro" id="IPR043725">
    <property type="entry name" value="DUF5667"/>
</dbReference>
<gene>
    <name evidence="4" type="ORF">A3I24_04305</name>
</gene>
<feature type="domain" description="DUF5667" evidence="3">
    <location>
        <begin position="31"/>
        <end position="124"/>
    </location>
</feature>
<reference evidence="4 5" key="1">
    <citation type="journal article" date="2016" name="Nat. Commun.">
        <title>Thousands of microbial genomes shed light on interconnected biogeochemical processes in an aquifer system.</title>
        <authorList>
            <person name="Anantharaman K."/>
            <person name="Brown C.T."/>
            <person name="Hug L.A."/>
            <person name="Sharon I."/>
            <person name="Castelle C.J."/>
            <person name="Probst A.J."/>
            <person name="Thomas B.C."/>
            <person name="Singh A."/>
            <person name="Wilkins M.J."/>
            <person name="Karaoz U."/>
            <person name="Brodie E.L."/>
            <person name="Williams K.H."/>
            <person name="Hubbard S.S."/>
            <person name="Banfield J.F."/>
        </authorList>
    </citation>
    <scope>NUCLEOTIDE SEQUENCE [LARGE SCALE GENOMIC DNA]</scope>
</reference>
<comment type="caution">
    <text evidence="4">The sequence shown here is derived from an EMBL/GenBank/DDBJ whole genome shotgun (WGS) entry which is preliminary data.</text>
</comment>
<protein>
    <recommendedName>
        <fullName evidence="3">DUF5667 domain-containing protein</fullName>
    </recommendedName>
</protein>
<evidence type="ECO:0000313" key="4">
    <source>
        <dbReference type="EMBL" id="OGY66881.1"/>
    </source>
</evidence>
<dbReference type="STRING" id="1798409.A3I24_04305"/>
<keyword evidence="2" id="KW-0732">Signal</keyword>
<organism evidence="4 5">
    <name type="scientific">Candidatus Harrisonbacteria bacterium RIFCSPLOWO2_02_FULL_41_13b</name>
    <dbReference type="NCBI Taxonomy" id="1798409"/>
    <lineage>
        <taxon>Bacteria</taxon>
        <taxon>Candidatus Harrisoniibacteriota</taxon>
    </lineage>
</organism>
<proteinExistence type="predicted"/>
<name>A0A1G1ZQT8_9BACT</name>
<evidence type="ECO:0000259" key="3">
    <source>
        <dbReference type="Pfam" id="PF18915"/>
    </source>
</evidence>
<dbReference type="EMBL" id="MHJL01000033">
    <property type="protein sequence ID" value="OGY66881.1"/>
    <property type="molecule type" value="Genomic_DNA"/>
</dbReference>
<dbReference type="AlphaFoldDB" id="A0A1G1ZQT8"/>
<feature type="signal peptide" evidence="2">
    <location>
        <begin position="1"/>
        <end position="25"/>
    </location>
</feature>
<keyword evidence="1" id="KW-0175">Coiled coil</keyword>
<feature type="chain" id="PRO_5009581848" description="DUF5667 domain-containing protein" evidence="2">
    <location>
        <begin position="26"/>
        <end position="452"/>
    </location>
</feature>